<dbReference type="PANTHER" id="PTHR43507:SF1">
    <property type="entry name" value="NADH-UBIQUINONE OXIDOREDUCTASE CHAIN 4"/>
    <property type="match status" value="1"/>
</dbReference>
<feature type="transmembrane region" description="Helical" evidence="10">
    <location>
        <begin position="443"/>
        <end position="463"/>
    </location>
</feature>
<sequence length="537" mass="60642">MLFWLGFLPLLGGFVGWLLEACLQRSFTKVEQCRIEHNSRFFLLNKLSNELCNFGSGWVALFTMLGVFIIICVFGWQALTAFYLGQDWIEIVDLDWIPLLGIRFHLVMDGLSILMSALTSLIVVIAILYSRKESPGSSGLFYFCLLFMASAVMMLFMAMDLFLWFFLWEAVAIPLYFLITLWGRRESSAQLRINGASKFLIYTQVSSLLMLISIISLALTNWQLTNQWTFDYNVLMKTPISSYVEFMLMLGFLAAFIVRLPLIPLHNWFIDAHIESSTTGSIMISGLLVNTAIYGLLRFVMPLFPNASLTIMPFMLILSLFTLFYTTFLCFSQTDIKRLVAYTHIALISFMTTVIYSGSLLAYQGVILQIISVSLVIVGLFIISGILAERYLTRNINQFLGLKSHVKYLSTLTLFFILAVFGVPGTANFVGNFMVLYGSYTNSVLSAIFLMAGLILLSVSIIIRLQPMFYGAVDKSLLNKDKDSLAFSDLFLLIFILAILIFIGLYPQWVLDMSYPAVNKIQQIISSAQTNLIKGDV</sequence>
<comment type="caution">
    <text evidence="12">The sequence shown here is derived from an EMBL/GenBank/DDBJ whole genome shotgun (WGS) entry which is preliminary data.</text>
</comment>
<feature type="transmembrane region" description="Helical" evidence="10">
    <location>
        <begin position="282"/>
        <end position="304"/>
    </location>
</feature>
<dbReference type="InterPro" id="IPR001750">
    <property type="entry name" value="ND/Mrp_TM"/>
</dbReference>
<feature type="transmembrane region" description="Helical" evidence="10">
    <location>
        <begin position="165"/>
        <end position="183"/>
    </location>
</feature>
<evidence type="ECO:0000256" key="8">
    <source>
        <dbReference type="ARBA" id="ARBA00032798"/>
    </source>
</evidence>
<evidence type="ECO:0000313" key="12">
    <source>
        <dbReference type="EMBL" id="GAA5112048.1"/>
    </source>
</evidence>
<feature type="transmembrane region" description="Helical" evidence="10">
    <location>
        <begin position="6"/>
        <end position="23"/>
    </location>
</feature>
<evidence type="ECO:0000256" key="3">
    <source>
        <dbReference type="ARBA" id="ARBA00019906"/>
    </source>
</evidence>
<keyword evidence="5 10" id="KW-1133">Transmembrane helix</keyword>
<protein>
    <recommendedName>
        <fullName evidence="3">NADH-quinone oxidoreductase subunit M</fullName>
    </recommendedName>
    <alternativeName>
        <fullName evidence="7">NADH dehydrogenase I subunit M</fullName>
    </alternativeName>
    <alternativeName>
        <fullName evidence="8">NDH-1 subunit M</fullName>
    </alternativeName>
</protein>
<evidence type="ECO:0000259" key="11">
    <source>
        <dbReference type="Pfam" id="PF00361"/>
    </source>
</evidence>
<evidence type="ECO:0000313" key="13">
    <source>
        <dbReference type="Proteomes" id="UP001500171"/>
    </source>
</evidence>
<dbReference type="Pfam" id="PF00361">
    <property type="entry name" value="Proton_antipo_M"/>
    <property type="match status" value="1"/>
</dbReference>
<reference evidence="13" key="1">
    <citation type="journal article" date="2019" name="Int. J. Syst. Evol. Microbiol.">
        <title>The Global Catalogue of Microorganisms (GCM) 10K type strain sequencing project: providing services to taxonomists for standard genome sequencing and annotation.</title>
        <authorList>
            <consortium name="The Broad Institute Genomics Platform"/>
            <consortium name="The Broad Institute Genome Sequencing Center for Infectious Disease"/>
            <person name="Wu L."/>
            <person name="Ma J."/>
        </authorList>
    </citation>
    <scope>NUCLEOTIDE SEQUENCE [LARGE SCALE GENOMIC DNA]</scope>
    <source>
        <strain evidence="13">JCM 18050</strain>
    </source>
</reference>
<dbReference type="PANTHER" id="PTHR43507">
    <property type="entry name" value="NADH-UBIQUINONE OXIDOREDUCTASE CHAIN 4"/>
    <property type="match status" value="1"/>
</dbReference>
<dbReference type="PRINTS" id="PR01437">
    <property type="entry name" value="NUOXDRDTASE4"/>
</dbReference>
<evidence type="ECO:0000256" key="1">
    <source>
        <dbReference type="ARBA" id="ARBA00004127"/>
    </source>
</evidence>
<dbReference type="Proteomes" id="UP001500171">
    <property type="component" value="Unassembled WGS sequence"/>
</dbReference>
<dbReference type="InterPro" id="IPR010227">
    <property type="entry name" value="NADH_Q_OxRdtase_chainM/4"/>
</dbReference>
<dbReference type="NCBIfam" id="TIGR01972">
    <property type="entry name" value="NDH_I_M"/>
    <property type="match status" value="1"/>
</dbReference>
<feature type="transmembrane region" description="Helical" evidence="10">
    <location>
        <begin position="140"/>
        <end position="159"/>
    </location>
</feature>
<dbReference type="RefSeq" id="WP_345491397.1">
    <property type="nucleotide sequence ID" value="NZ_BAABHY010000005.1"/>
</dbReference>
<accession>A0ABP9NAV6</accession>
<feature type="transmembrane region" description="Helical" evidence="10">
    <location>
        <begin position="310"/>
        <end position="332"/>
    </location>
</feature>
<evidence type="ECO:0000256" key="6">
    <source>
        <dbReference type="ARBA" id="ARBA00023136"/>
    </source>
</evidence>
<comment type="subcellular location">
    <subcellularLocation>
        <location evidence="1">Endomembrane system</location>
        <topology evidence="1">Multi-pass membrane protein</topology>
    </subcellularLocation>
    <subcellularLocation>
        <location evidence="9">Membrane</location>
        <topology evidence="9">Multi-pass membrane protein</topology>
    </subcellularLocation>
</comment>
<evidence type="ECO:0000256" key="2">
    <source>
        <dbReference type="ARBA" id="ARBA00009025"/>
    </source>
</evidence>
<feature type="transmembrane region" description="Helical" evidence="10">
    <location>
        <begin position="484"/>
        <end position="506"/>
    </location>
</feature>
<comment type="similarity">
    <text evidence="2">Belongs to the complex I subunit 4 family.</text>
</comment>
<evidence type="ECO:0000256" key="7">
    <source>
        <dbReference type="ARBA" id="ARBA00031584"/>
    </source>
</evidence>
<feature type="transmembrane region" description="Helical" evidence="10">
    <location>
        <begin position="104"/>
        <end position="128"/>
    </location>
</feature>
<keyword evidence="4 9" id="KW-0812">Transmembrane</keyword>
<feature type="transmembrane region" description="Helical" evidence="10">
    <location>
        <begin position="408"/>
        <end position="431"/>
    </location>
</feature>
<feature type="transmembrane region" description="Helical" evidence="10">
    <location>
        <begin position="240"/>
        <end position="262"/>
    </location>
</feature>
<keyword evidence="6 10" id="KW-0472">Membrane</keyword>
<keyword evidence="13" id="KW-1185">Reference proteome</keyword>
<dbReference type="InterPro" id="IPR003918">
    <property type="entry name" value="NADH_UbQ_OxRdtase"/>
</dbReference>
<feature type="transmembrane region" description="Helical" evidence="10">
    <location>
        <begin position="366"/>
        <end position="387"/>
    </location>
</feature>
<name>A0ABP9NAV6_9GAMM</name>
<proteinExistence type="inferred from homology"/>
<feature type="transmembrane region" description="Helical" evidence="10">
    <location>
        <begin position="199"/>
        <end position="220"/>
    </location>
</feature>
<organism evidence="12 13">
    <name type="scientific">Orbus sasakiae</name>
    <dbReference type="NCBI Taxonomy" id="1078475"/>
    <lineage>
        <taxon>Bacteria</taxon>
        <taxon>Pseudomonadati</taxon>
        <taxon>Pseudomonadota</taxon>
        <taxon>Gammaproteobacteria</taxon>
        <taxon>Orbales</taxon>
        <taxon>Orbaceae</taxon>
        <taxon>Orbus</taxon>
    </lineage>
</organism>
<evidence type="ECO:0000256" key="5">
    <source>
        <dbReference type="ARBA" id="ARBA00022989"/>
    </source>
</evidence>
<dbReference type="EMBL" id="BAABHY010000005">
    <property type="protein sequence ID" value="GAA5112048.1"/>
    <property type="molecule type" value="Genomic_DNA"/>
</dbReference>
<feature type="transmembrane region" description="Helical" evidence="10">
    <location>
        <begin position="339"/>
        <end position="360"/>
    </location>
</feature>
<gene>
    <name evidence="12" type="primary">nuoM</name>
    <name evidence="12" type="ORF">GCM10023211_18180</name>
</gene>
<feature type="transmembrane region" description="Helical" evidence="10">
    <location>
        <begin position="58"/>
        <end position="84"/>
    </location>
</feature>
<feature type="domain" description="NADH:quinone oxidoreductase/Mrp antiporter transmembrane" evidence="11">
    <location>
        <begin position="158"/>
        <end position="453"/>
    </location>
</feature>
<evidence type="ECO:0000256" key="10">
    <source>
        <dbReference type="SAM" id="Phobius"/>
    </source>
</evidence>
<evidence type="ECO:0000256" key="9">
    <source>
        <dbReference type="RuleBase" id="RU000320"/>
    </source>
</evidence>
<evidence type="ECO:0000256" key="4">
    <source>
        <dbReference type="ARBA" id="ARBA00022692"/>
    </source>
</evidence>